<evidence type="ECO:0008006" key="4">
    <source>
        <dbReference type="Google" id="ProtNLM"/>
    </source>
</evidence>
<evidence type="ECO:0000313" key="2">
    <source>
        <dbReference type="EMBL" id="MBR0669495.1"/>
    </source>
</evidence>
<accession>A0ABS5FBJ0</accession>
<reference evidence="3" key="1">
    <citation type="journal article" date="2021" name="Syst. Appl. Microbiol.">
        <title>Roseomonas hellenica sp. nov., isolated from roots of wild-growing Alkanna tinctoria.</title>
        <authorList>
            <person name="Rat A."/>
            <person name="Naranjo H.D."/>
            <person name="Lebbe L."/>
            <person name="Cnockaert M."/>
            <person name="Krigas N."/>
            <person name="Grigoriadou K."/>
            <person name="Maloupa E."/>
            <person name="Willems A."/>
        </authorList>
    </citation>
    <scope>NUCLEOTIDE SEQUENCE [LARGE SCALE GENOMIC DNA]</scope>
    <source>
        <strain evidence="3">LMG 31523</strain>
    </source>
</reference>
<evidence type="ECO:0000256" key="1">
    <source>
        <dbReference type="SAM" id="MobiDB-lite"/>
    </source>
</evidence>
<evidence type="ECO:0000313" key="3">
    <source>
        <dbReference type="Proteomes" id="UP001196870"/>
    </source>
</evidence>
<feature type="non-terminal residue" evidence="2">
    <location>
        <position position="1"/>
    </location>
</feature>
<dbReference type="RefSeq" id="WP_211858572.1">
    <property type="nucleotide sequence ID" value="NZ_JAAGBB010000131.1"/>
</dbReference>
<sequence length="973" mass="94853">GPQGGDGGFVEVSGERGFRMLGAIDVSAPAGRSGTVLFDPDNLRISDGPAGGDTPVTGADLSDFVLGFGEAMTNAVITTTQIGGIAGDLVLQATNSITVESAVFKGQGGLTLQTGSAGSIAINASIGLGIGDLVLIAGTGGITQASGAAISLNSGQLRVQSGGDVSLTATGNTVPRLGPSNVTGNFTIAASGLGSAAEVLLEGAITVSGTFDITGLNATLRQAVGSVITTSRLNAAATGGSGLGGNVVLTGANQVATLGNVTAADSFIEIVNADSLTVDGSLQRLGTGSGSILIRVTNGDLTVNGTINAVVNGTGGFGLTAAGNVTIGAGAVLTGATGEGSSSIRAATPDSSSSTDPGLPGRVTLAGWVEENSLVLGAGQGGIVQTGGTVVTGNLSLTSGGDVILDRGGAQGGTPNSIVVLSGFTIPGNFVLDNGASDLTVSGAIVAANIGIITSARLILPAQPSPTVGGTGGFLSAVNGRVSLRIGDLVMPTSAFDDGPRVRGAVVEIAPATQRPVLLPFPNVSEIILPPELFVLFDSELALIAASDTLRIGATTFGGVTTATATSVDVIRPLAFAGTLDLRSLGTIAQAADANLSVGALAGAAGGAVTLTNAGNSIGFLDDFSAGGGFSLTAGAINLRGLLSAPGQIVTLNAGSGIQSIGTGRIEAGELRAATQAGSISLTGANQLDRLGESSSPGDLTLVNAGPQMTIPSGQTVQAGGTGNVTATAGSITVDGTIRAAELSLSAPTGTVTVNGFSAIAFAGGLALAAQNVTVNGLIAGTSGITVNATQAASLAGIAQTPTLTITASLISFGGLDASASNVFLNLGGSGSASGALAVASLQVADGSGTVLTGSIAGNTTGSAAVLGRRFASGTQLGDPPPNQFDYLFNDCPIGASSCARPVPPTVPPFSFDIPTFTVADNPRGLMGELDPAGQPLANPLVRIPVLPFITQSGRDTSEDRELAPPNIRAEDF</sequence>
<dbReference type="EMBL" id="JAAGBB010000131">
    <property type="protein sequence ID" value="MBR0669495.1"/>
    <property type="molecule type" value="Genomic_DNA"/>
</dbReference>
<organism evidence="2 3">
    <name type="scientific">Plastoroseomonas hellenica</name>
    <dbReference type="NCBI Taxonomy" id="2687306"/>
    <lineage>
        <taxon>Bacteria</taxon>
        <taxon>Pseudomonadati</taxon>
        <taxon>Pseudomonadota</taxon>
        <taxon>Alphaproteobacteria</taxon>
        <taxon>Acetobacterales</taxon>
        <taxon>Acetobacteraceae</taxon>
        <taxon>Plastoroseomonas</taxon>
    </lineage>
</organism>
<comment type="caution">
    <text evidence="2">The sequence shown here is derived from an EMBL/GenBank/DDBJ whole genome shotgun (WGS) entry which is preliminary data.</text>
</comment>
<proteinExistence type="predicted"/>
<dbReference type="Proteomes" id="UP001196870">
    <property type="component" value="Unassembled WGS sequence"/>
</dbReference>
<feature type="compositionally biased region" description="Polar residues" evidence="1">
    <location>
        <begin position="340"/>
        <end position="356"/>
    </location>
</feature>
<protein>
    <recommendedName>
        <fullName evidence="4">S-layer family protein</fullName>
    </recommendedName>
</protein>
<keyword evidence="3" id="KW-1185">Reference proteome</keyword>
<feature type="region of interest" description="Disordered" evidence="1">
    <location>
        <begin position="340"/>
        <end position="359"/>
    </location>
</feature>
<feature type="compositionally biased region" description="Basic and acidic residues" evidence="1">
    <location>
        <begin position="956"/>
        <end position="973"/>
    </location>
</feature>
<name>A0ABS5FBJ0_9PROT</name>
<feature type="region of interest" description="Disordered" evidence="1">
    <location>
        <begin position="953"/>
        <end position="973"/>
    </location>
</feature>
<gene>
    <name evidence="2" type="ORF">GXW71_34455</name>
</gene>